<proteinExistence type="predicted"/>
<dbReference type="Proteomes" id="UP000516653">
    <property type="component" value="Segment"/>
</dbReference>
<evidence type="ECO:0000313" key="2">
    <source>
        <dbReference type="Proteomes" id="UP000516653"/>
    </source>
</evidence>
<reference evidence="1 2" key="1">
    <citation type="submission" date="2020-07" db="EMBL/GenBank/DDBJ databases">
        <authorList>
            <person name="Buterbaugh K.M."/>
            <person name="Dean A.J."/>
            <person name="Durmis N.D."/>
            <person name="Gonzalez I.M."/>
            <person name="Kowalski E.M."/>
            <person name="Mundorff O.G."/>
            <person name="Vimal D."/>
            <person name="Chamarti P.R."/>
            <person name="Xu J."/>
            <person name="Butela K.A."/>
            <person name="Garlena R.A."/>
            <person name="Russell D.A."/>
            <person name="Pope W.H."/>
            <person name="Jacobs-Sera D."/>
            <person name="Hatfull G.F."/>
        </authorList>
    </citation>
    <scope>NUCLEOTIDE SEQUENCE [LARGE SCALE GENOMIC DNA]</scope>
</reference>
<dbReference type="RefSeq" id="YP_010049615.1">
    <property type="nucleotide sequence ID" value="NC_054392.1"/>
</dbReference>
<evidence type="ECO:0000313" key="1">
    <source>
        <dbReference type="EMBL" id="QOC55706.1"/>
    </source>
</evidence>
<dbReference type="GeneID" id="63742934"/>
<accession>A0A7L7SHJ4</accession>
<name>A0A7L7SHJ4_9CAUD</name>
<sequence length="204" mass="22602">MTQPVNSVDPQLVYEYSAGNIQVDSIGLQRRIDAVLSALRSYCHWMPFPVREETFVLNGYRQVPLVLPTLRVSDLTEVKANGKVVPLDQIEWGHNGVVYLHSSAEWVNLRDPHPVPWPKRLRGIEVKASHGFSFEECADLIGTVASTVGRTTFNPLGRTGYKVGERQENFAVGSGGLVTGTRPLGDDLAVWDAYVLPDRSWEGG</sequence>
<protein>
    <submittedName>
        <fullName evidence="1">Head-to-tail adaptor</fullName>
    </submittedName>
</protein>
<gene>
    <name evidence="1" type="primary">6</name>
    <name evidence="1" type="ORF">SEA_ARCHIMEDES_6</name>
</gene>
<keyword evidence="2" id="KW-1185">Reference proteome</keyword>
<dbReference type="EMBL" id="MT771339">
    <property type="protein sequence ID" value="QOC55706.1"/>
    <property type="molecule type" value="Genomic_DNA"/>
</dbReference>
<organism evidence="1 2">
    <name type="scientific">Gordonia phage Archimedes</name>
    <dbReference type="NCBI Taxonomy" id="2759389"/>
    <lineage>
        <taxon>Viruses</taxon>
        <taxon>Duplodnaviria</taxon>
        <taxon>Heunggongvirae</taxon>
        <taxon>Uroviricota</taxon>
        <taxon>Caudoviricetes</taxon>
        <taxon>Archimedesvirus</taxon>
        <taxon>Archimedesvirus archimedes</taxon>
    </lineage>
</organism>
<dbReference type="KEGG" id="vg:63742934"/>